<keyword evidence="1" id="KW-0548">Nucleotidyltransferase</keyword>
<evidence type="ECO:0000313" key="2">
    <source>
        <dbReference type="Proteomes" id="UP001295444"/>
    </source>
</evidence>
<keyword evidence="1" id="KW-0808">Transferase</keyword>
<organism evidence="1 2">
    <name type="scientific">Pelobates cultripes</name>
    <name type="common">Western spadefoot toad</name>
    <dbReference type="NCBI Taxonomy" id="61616"/>
    <lineage>
        <taxon>Eukaryota</taxon>
        <taxon>Metazoa</taxon>
        <taxon>Chordata</taxon>
        <taxon>Craniata</taxon>
        <taxon>Vertebrata</taxon>
        <taxon>Euteleostomi</taxon>
        <taxon>Amphibia</taxon>
        <taxon>Batrachia</taxon>
        <taxon>Anura</taxon>
        <taxon>Pelobatoidea</taxon>
        <taxon>Pelobatidae</taxon>
        <taxon>Pelobates</taxon>
    </lineage>
</organism>
<keyword evidence="1" id="KW-0695">RNA-directed DNA polymerase</keyword>
<name>A0AAD1S574_PELCU</name>
<reference evidence="1" key="1">
    <citation type="submission" date="2022-03" db="EMBL/GenBank/DDBJ databases">
        <authorList>
            <person name="Alioto T."/>
            <person name="Alioto T."/>
            <person name="Gomez Garrido J."/>
        </authorList>
    </citation>
    <scope>NUCLEOTIDE SEQUENCE</scope>
</reference>
<dbReference type="GO" id="GO:0003964">
    <property type="term" value="F:RNA-directed DNA polymerase activity"/>
    <property type="evidence" value="ECO:0007669"/>
    <property type="project" value="UniProtKB-KW"/>
</dbReference>
<sequence length="190" mass="22317">MSITTQFTSRGYAPWRLNESLLRDDTFRNFIQKELTEYFSTNNNNETSPITIWQAHKSVMRGLLLSRASFLKKQAQKEQITILRDLRDATAQHYIQPTDTLMEKIENLTDQLNTIAMSKTSYMMQKLKIRNYNQNNKTGKLLATQLRLRYAQNKIPYILTTEGKKLYNPQNIVDELAKYYTTLYNLKTDA</sequence>
<dbReference type="AlphaFoldDB" id="A0AAD1S574"/>
<proteinExistence type="predicted"/>
<dbReference type="Proteomes" id="UP001295444">
    <property type="component" value="Chromosome 05"/>
</dbReference>
<protein>
    <submittedName>
        <fullName evidence="1">LINE-1 reverse transcriptase</fullName>
    </submittedName>
</protein>
<keyword evidence="2" id="KW-1185">Reference proteome</keyword>
<accession>A0AAD1S574</accession>
<gene>
    <name evidence="1" type="ORF">PECUL_23A042917</name>
</gene>
<dbReference type="EMBL" id="OW240916">
    <property type="protein sequence ID" value="CAH2292868.1"/>
    <property type="molecule type" value="Genomic_DNA"/>
</dbReference>
<evidence type="ECO:0000313" key="1">
    <source>
        <dbReference type="EMBL" id="CAH2292868.1"/>
    </source>
</evidence>